<dbReference type="SUPFAM" id="SSF50341">
    <property type="entry name" value="CheW-like"/>
    <property type="match status" value="1"/>
</dbReference>
<reference evidence="2" key="1">
    <citation type="submission" date="2018-04" db="EMBL/GenBank/DDBJ databases">
        <title>Draft genome sequence of the Candidatus Spirobacillus cienkowskii, a pathogen of freshwater Daphnia species, reconstructed from hemolymph metagenomic reads.</title>
        <authorList>
            <person name="Bresciani L."/>
            <person name="Lemos L.N."/>
            <person name="Wale N."/>
            <person name="Lin J.Y."/>
            <person name="Fernandes G.R."/>
            <person name="Duffy M.A."/>
            <person name="Rodrigues J.M."/>
        </authorList>
    </citation>
    <scope>NUCLEOTIDE SEQUENCE [LARGE SCALE GENOMIC DNA]</scope>
    <source>
        <strain evidence="2">Binning01</strain>
    </source>
</reference>
<dbReference type="Pfam" id="PF01584">
    <property type="entry name" value="CheW"/>
    <property type="match status" value="1"/>
</dbReference>
<dbReference type="EMBL" id="QOVW01000062">
    <property type="protein sequence ID" value="RDB36351.1"/>
    <property type="molecule type" value="Genomic_DNA"/>
</dbReference>
<dbReference type="GO" id="GO:0006935">
    <property type="term" value="P:chemotaxis"/>
    <property type="evidence" value="ECO:0007669"/>
    <property type="project" value="InterPro"/>
</dbReference>
<dbReference type="PANTHER" id="PTHR22617:SF23">
    <property type="entry name" value="CHEMOTAXIS PROTEIN CHEW"/>
    <property type="match status" value="1"/>
</dbReference>
<name>A0A369KP33_9BACT</name>
<evidence type="ECO:0000313" key="3">
    <source>
        <dbReference type="Proteomes" id="UP000253934"/>
    </source>
</evidence>
<keyword evidence="3" id="KW-1185">Reference proteome</keyword>
<accession>A0A369KP33</accession>
<dbReference type="PANTHER" id="PTHR22617">
    <property type="entry name" value="CHEMOTAXIS SENSOR HISTIDINE KINASE-RELATED"/>
    <property type="match status" value="1"/>
</dbReference>
<organism evidence="2 3">
    <name type="scientific">Spirobacillus cienkowskii</name>
    <dbReference type="NCBI Taxonomy" id="495820"/>
    <lineage>
        <taxon>Bacteria</taxon>
        <taxon>Pseudomonadati</taxon>
        <taxon>Bdellovibrionota</taxon>
        <taxon>Oligoflexia</taxon>
        <taxon>Silvanigrellales</taxon>
        <taxon>Spirobacillus</taxon>
    </lineage>
</organism>
<dbReference type="Proteomes" id="UP000253934">
    <property type="component" value="Unassembled WGS sequence"/>
</dbReference>
<dbReference type="GO" id="GO:0007165">
    <property type="term" value="P:signal transduction"/>
    <property type="evidence" value="ECO:0007669"/>
    <property type="project" value="InterPro"/>
</dbReference>
<evidence type="ECO:0000259" key="1">
    <source>
        <dbReference type="PROSITE" id="PS50851"/>
    </source>
</evidence>
<dbReference type="InterPro" id="IPR039315">
    <property type="entry name" value="CheW"/>
</dbReference>
<dbReference type="AlphaFoldDB" id="A0A369KP33"/>
<proteinExistence type="predicted"/>
<dbReference type="Gene3D" id="2.30.30.40">
    <property type="entry name" value="SH3 Domains"/>
    <property type="match status" value="1"/>
</dbReference>
<dbReference type="PROSITE" id="PS50851">
    <property type="entry name" value="CHEW"/>
    <property type="match status" value="1"/>
</dbReference>
<dbReference type="Gene3D" id="2.40.50.180">
    <property type="entry name" value="CheA-289, Domain 4"/>
    <property type="match status" value="1"/>
</dbReference>
<evidence type="ECO:0000313" key="2">
    <source>
        <dbReference type="EMBL" id="RDB36351.1"/>
    </source>
</evidence>
<dbReference type="GO" id="GO:0005829">
    <property type="term" value="C:cytosol"/>
    <property type="evidence" value="ECO:0007669"/>
    <property type="project" value="TreeGrafter"/>
</dbReference>
<dbReference type="InterPro" id="IPR036061">
    <property type="entry name" value="CheW-like_dom_sf"/>
</dbReference>
<comment type="caution">
    <text evidence="2">The sequence shown here is derived from an EMBL/GenBank/DDBJ whole genome shotgun (WGS) entry which is preliminary data.</text>
</comment>
<protein>
    <submittedName>
        <fullName evidence="2">Chemotaxis protein CheW</fullName>
    </submittedName>
</protein>
<sequence length="165" mass="18771">MKLSINEENKDLYLVFSLNEEMYGTQLLQVREVIEKQEAKPVPNTIDSYLGVINVRGEIIGAIDLRIKFGYPIVEEVQKNSAMIVFNTSSGAIAVLTDKLEGVFQLNLVEKYQKPKIESKIPNDHIIGMYQFKDNIITVIDLFSIVDRQEIADANIHNNEIKESI</sequence>
<gene>
    <name evidence="2" type="ORF">DCC88_05565</name>
</gene>
<dbReference type="InterPro" id="IPR002545">
    <property type="entry name" value="CheW-lke_dom"/>
</dbReference>
<dbReference type="SMART" id="SM00260">
    <property type="entry name" value="CheW"/>
    <property type="match status" value="1"/>
</dbReference>
<feature type="domain" description="CheW-like" evidence="1">
    <location>
        <begin position="10"/>
        <end position="151"/>
    </location>
</feature>